<organism evidence="9 10">
    <name type="scientific">Candidatus Nitrospira kreftii</name>
    <dbReference type="NCBI Taxonomy" id="2652173"/>
    <lineage>
        <taxon>Bacteria</taxon>
        <taxon>Pseudomonadati</taxon>
        <taxon>Nitrospirota</taxon>
        <taxon>Nitrospiria</taxon>
        <taxon>Nitrospirales</taxon>
        <taxon>Nitrospiraceae</taxon>
        <taxon>Nitrospira</taxon>
    </lineage>
</organism>
<dbReference type="InterPro" id="IPR003945">
    <property type="entry name" value="NU5C-like"/>
</dbReference>
<dbReference type="PANTHER" id="PTHR42829:SF2">
    <property type="entry name" value="NADH-UBIQUINONE OXIDOREDUCTASE CHAIN 5"/>
    <property type="match status" value="1"/>
</dbReference>
<dbReference type="InterPro" id="IPR018393">
    <property type="entry name" value="NADHpl_OxRdtase_5_subgr"/>
</dbReference>
<sequence>MLDWFWTIPAVPLAGFLILTLGPSLSRAIVSWIALGTSALTAGLAASLAVTLQHQGFHPMGQTQVLWTWMDLDGFTPRIALYADALSMTMVLIITGVGVLVQLYATEYMSDDSDYQRFFAYMGLFIGAMLLLVLADNLLLLFLGWEGVGLCSYLLIGFWYRDLLNGLAARKAFIVNRIGDTAMIVGLCMLFTELGTLEIQAMLRQASLQWTIGHPMAVAATALLLGAAVGKSAQIPLQVWLPDAMAGPTPVSALIHSATMVTAGVYLIARTQTLFALAPATQTAIVVIGTTTMLFAASSALVQRDIKRIFAYSTISQLGYMFIALGVGAAGTAIFHLLTHACFKALLFLVAGALMFSLHHEKDLFNMGGLRRDLPLIFWAAVIGVASLSGLPFITAGFFSKDQILLQAWRSPSGSPWLLAAGLLGSVLTALYSFRVVFLAFFGDKHSEVTRSPGWRMTVPMGVLAALSIGVGWLGWSARAEEPSWFLRLMDTAMPVHRPDPVTEAQAGTIALLASGAALLGMGLAYLMYMHRPAILEAVGETETVQTIRRFLLREWGFNWVYRWTIKKPFGFFARAAKSDFVEQTYDRLLVRPFLLLAGSAKGDIVDQGYDRLIMRPFLWIADINRNDVLDRVYGGLIRLVEQSAVAAGRLQTGHVRWYATVLVAGALGLAGFAVFT</sequence>
<feature type="transmembrane region" description="Helical" evidence="6">
    <location>
        <begin position="507"/>
        <end position="529"/>
    </location>
</feature>
<feature type="transmembrane region" description="Helical" evidence="6">
    <location>
        <begin position="172"/>
        <end position="192"/>
    </location>
</feature>
<dbReference type="AlphaFoldDB" id="A0A7S8IZP9"/>
<feature type="transmembrane region" description="Helical" evidence="6">
    <location>
        <begin position="251"/>
        <end position="269"/>
    </location>
</feature>
<feature type="transmembrane region" description="Helical" evidence="6">
    <location>
        <begin position="658"/>
        <end position="676"/>
    </location>
</feature>
<dbReference type="NCBIfam" id="TIGR01974">
    <property type="entry name" value="NDH_I_L"/>
    <property type="match status" value="1"/>
</dbReference>
<evidence type="ECO:0000256" key="4">
    <source>
        <dbReference type="ARBA" id="ARBA00023136"/>
    </source>
</evidence>
<feature type="transmembrane region" description="Helical" evidence="6">
    <location>
        <begin position="212"/>
        <end position="230"/>
    </location>
</feature>
<feature type="transmembrane region" description="Helical" evidence="6">
    <location>
        <begin position="141"/>
        <end position="160"/>
    </location>
</feature>
<feature type="transmembrane region" description="Helical" evidence="6">
    <location>
        <begin position="275"/>
        <end position="297"/>
    </location>
</feature>
<dbReference type="PANTHER" id="PTHR42829">
    <property type="entry name" value="NADH-UBIQUINONE OXIDOREDUCTASE CHAIN 5"/>
    <property type="match status" value="1"/>
</dbReference>
<evidence type="ECO:0000256" key="3">
    <source>
        <dbReference type="ARBA" id="ARBA00022989"/>
    </source>
</evidence>
<dbReference type="GO" id="GO:0008137">
    <property type="term" value="F:NADH dehydrogenase (ubiquinone) activity"/>
    <property type="evidence" value="ECO:0007669"/>
    <property type="project" value="InterPro"/>
</dbReference>
<dbReference type="InterPro" id="IPR001516">
    <property type="entry name" value="Proton_antipo_N"/>
</dbReference>
<dbReference type="GO" id="GO:0015990">
    <property type="term" value="P:electron transport coupled proton transport"/>
    <property type="evidence" value="ECO:0007669"/>
    <property type="project" value="TreeGrafter"/>
</dbReference>
<feature type="transmembrane region" description="Helical" evidence="6">
    <location>
        <begin position="309"/>
        <end position="327"/>
    </location>
</feature>
<evidence type="ECO:0000313" key="9">
    <source>
        <dbReference type="EMBL" id="QPD04486.1"/>
    </source>
</evidence>
<evidence type="ECO:0000259" key="8">
    <source>
        <dbReference type="Pfam" id="PF00662"/>
    </source>
</evidence>
<feature type="transmembrane region" description="Helical" evidence="6">
    <location>
        <begin position="454"/>
        <end position="476"/>
    </location>
</feature>
<dbReference type="EMBL" id="CP047423">
    <property type="protein sequence ID" value="QPD04486.1"/>
    <property type="molecule type" value="Genomic_DNA"/>
</dbReference>
<evidence type="ECO:0000256" key="2">
    <source>
        <dbReference type="ARBA" id="ARBA00022692"/>
    </source>
</evidence>
<dbReference type="PRINTS" id="PR01434">
    <property type="entry name" value="NADHDHGNASE5"/>
</dbReference>
<feature type="transmembrane region" description="Helical" evidence="6">
    <location>
        <begin position="79"/>
        <end position="106"/>
    </location>
</feature>
<feature type="transmembrane region" description="Helical" evidence="6">
    <location>
        <begin position="419"/>
        <end position="442"/>
    </location>
</feature>
<dbReference type="Gene3D" id="1.20.5.2700">
    <property type="match status" value="1"/>
</dbReference>
<dbReference type="InterPro" id="IPR001750">
    <property type="entry name" value="ND/Mrp_TM"/>
</dbReference>
<keyword evidence="3 6" id="KW-1133">Transmembrane helix</keyword>
<dbReference type="GO" id="GO:0016020">
    <property type="term" value="C:membrane"/>
    <property type="evidence" value="ECO:0007669"/>
    <property type="project" value="UniProtKB-SubCell"/>
</dbReference>
<reference evidence="9 10" key="1">
    <citation type="journal article" date="2020" name="ISME J.">
        <title>Enrichment and physiological characterization of a novel comammox Nitrospira indicates ammonium inhibition of complete nitrification.</title>
        <authorList>
            <person name="Sakoula D."/>
            <person name="Koch H."/>
            <person name="Frank J."/>
            <person name="Jetten M.S.M."/>
            <person name="van Kessel M.A.H.J."/>
            <person name="Lucker S."/>
        </authorList>
    </citation>
    <scope>NUCLEOTIDE SEQUENCE [LARGE SCALE GENOMIC DNA]</scope>
    <source>
        <strain evidence="9">Comreactor17</strain>
    </source>
</reference>
<proteinExistence type="predicted"/>
<evidence type="ECO:0000256" key="6">
    <source>
        <dbReference type="SAM" id="Phobius"/>
    </source>
</evidence>
<gene>
    <name evidence="9" type="ORF">Nkreftii_002260</name>
</gene>
<feature type="domain" description="NADH-Ubiquinone oxidoreductase (complex I) chain 5 N-terminal" evidence="8">
    <location>
        <begin position="69"/>
        <end position="119"/>
    </location>
</feature>
<evidence type="ECO:0000259" key="7">
    <source>
        <dbReference type="Pfam" id="PF00361"/>
    </source>
</evidence>
<protein>
    <submittedName>
        <fullName evidence="9">NADH:ubiquinone oxidoreductase, membrane subunit L</fullName>
    </submittedName>
</protein>
<feature type="transmembrane region" description="Helical" evidence="6">
    <location>
        <begin position="29"/>
        <end position="50"/>
    </location>
</feature>
<dbReference type="GO" id="GO:0042773">
    <property type="term" value="P:ATP synthesis coupled electron transport"/>
    <property type="evidence" value="ECO:0007669"/>
    <property type="project" value="InterPro"/>
</dbReference>
<feature type="domain" description="NADH:quinone oxidoreductase/Mrp antiporter transmembrane" evidence="7">
    <location>
        <begin position="135"/>
        <end position="429"/>
    </location>
</feature>
<name>A0A7S8IZP9_9BACT</name>
<dbReference type="GO" id="GO:0012505">
    <property type="term" value="C:endomembrane system"/>
    <property type="evidence" value="ECO:0007669"/>
    <property type="project" value="UniProtKB-SubCell"/>
</dbReference>
<keyword evidence="9" id="KW-0830">Ubiquinone</keyword>
<dbReference type="KEGG" id="nkf:Nkreftii_002260"/>
<evidence type="ECO:0000256" key="1">
    <source>
        <dbReference type="ARBA" id="ARBA00004127"/>
    </source>
</evidence>
<comment type="subcellular location">
    <subcellularLocation>
        <location evidence="1">Endomembrane system</location>
        <topology evidence="1">Multi-pass membrane protein</topology>
    </subcellularLocation>
    <subcellularLocation>
        <location evidence="5">Membrane</location>
        <topology evidence="5">Multi-pass membrane protein</topology>
    </subcellularLocation>
</comment>
<dbReference type="Proteomes" id="UP000593737">
    <property type="component" value="Chromosome"/>
</dbReference>
<feature type="transmembrane region" description="Helical" evidence="6">
    <location>
        <begin position="118"/>
        <end position="135"/>
    </location>
</feature>
<dbReference type="GO" id="GO:0003954">
    <property type="term" value="F:NADH dehydrogenase activity"/>
    <property type="evidence" value="ECO:0007669"/>
    <property type="project" value="TreeGrafter"/>
</dbReference>
<feature type="transmembrane region" description="Helical" evidence="6">
    <location>
        <begin position="6"/>
        <end position="22"/>
    </location>
</feature>
<dbReference type="PRINTS" id="PR01435">
    <property type="entry name" value="NPOXDRDTASE5"/>
</dbReference>
<keyword evidence="4 6" id="KW-0472">Membrane</keyword>
<accession>A0A7S8IZP9</accession>
<evidence type="ECO:0000256" key="5">
    <source>
        <dbReference type="RuleBase" id="RU000320"/>
    </source>
</evidence>
<dbReference type="Pfam" id="PF00361">
    <property type="entry name" value="Proton_antipo_M"/>
    <property type="match status" value="1"/>
</dbReference>
<feature type="transmembrane region" description="Helical" evidence="6">
    <location>
        <begin position="376"/>
        <end position="399"/>
    </location>
</feature>
<dbReference type="Pfam" id="PF00662">
    <property type="entry name" value="Proton_antipo_N"/>
    <property type="match status" value="1"/>
</dbReference>
<dbReference type="NCBIfam" id="NF005141">
    <property type="entry name" value="PRK06590.1"/>
    <property type="match status" value="1"/>
</dbReference>
<feature type="transmembrane region" description="Helical" evidence="6">
    <location>
        <begin position="333"/>
        <end position="356"/>
    </location>
</feature>
<keyword evidence="2 5" id="KW-0812">Transmembrane</keyword>
<evidence type="ECO:0000313" key="10">
    <source>
        <dbReference type="Proteomes" id="UP000593737"/>
    </source>
</evidence>